<dbReference type="GO" id="GO:0008168">
    <property type="term" value="F:methyltransferase activity"/>
    <property type="evidence" value="ECO:0007669"/>
    <property type="project" value="UniProtKB-KW"/>
</dbReference>
<protein>
    <submittedName>
        <fullName evidence="1">DNA phosphorothioation-associated putative methyltransferase</fullName>
    </submittedName>
</protein>
<keyword evidence="1" id="KW-0808">Transferase</keyword>
<proteinExistence type="predicted"/>
<dbReference type="InterPro" id="IPR024019">
    <property type="entry name" value="CHP04096"/>
</dbReference>
<dbReference type="RefSeq" id="WP_127944402.1">
    <property type="nucleotide sequence ID" value="NZ_RKLN01000001.1"/>
</dbReference>
<dbReference type="Proteomes" id="UP000284333">
    <property type="component" value="Unassembled WGS sequence"/>
</dbReference>
<keyword evidence="2" id="KW-1185">Reference proteome</keyword>
<comment type="caution">
    <text evidence="1">The sequence shown here is derived from an EMBL/GenBank/DDBJ whole genome shotgun (WGS) entry which is preliminary data.</text>
</comment>
<accession>A0A3S3CVK6</accession>
<dbReference type="GO" id="GO:0032259">
    <property type="term" value="P:methylation"/>
    <property type="evidence" value="ECO:0007669"/>
    <property type="project" value="UniProtKB-KW"/>
</dbReference>
<gene>
    <name evidence="1" type="ORF">EF834_00450</name>
</gene>
<dbReference type="EMBL" id="RKLN01000001">
    <property type="protein sequence ID" value="RVW06700.1"/>
    <property type="molecule type" value="Genomic_DNA"/>
</dbReference>
<evidence type="ECO:0000313" key="1">
    <source>
        <dbReference type="EMBL" id="RVW06700.1"/>
    </source>
</evidence>
<name>A0A3S3CVK6_9NOCA</name>
<organism evidence="1 2">
    <name type="scientific">Rhodococcus spongiicola</name>
    <dbReference type="NCBI Taxonomy" id="2487352"/>
    <lineage>
        <taxon>Bacteria</taxon>
        <taxon>Bacillati</taxon>
        <taxon>Actinomycetota</taxon>
        <taxon>Actinomycetes</taxon>
        <taxon>Mycobacteriales</taxon>
        <taxon>Nocardiaceae</taxon>
        <taxon>Rhodococcus</taxon>
    </lineage>
</organism>
<dbReference type="OrthoDB" id="224775at2"/>
<keyword evidence="1" id="KW-0489">Methyltransferase</keyword>
<dbReference type="AlphaFoldDB" id="A0A3S3CVK6"/>
<reference evidence="1 2" key="1">
    <citation type="submission" date="2018-11" db="EMBL/GenBank/DDBJ databases">
        <title>Rhodococcus spongicola sp. nov. and Rhodococcus xishaensis sp. nov. from marine sponges.</title>
        <authorList>
            <person name="Li L."/>
            <person name="Lin H.W."/>
        </authorList>
    </citation>
    <scope>NUCLEOTIDE SEQUENCE [LARGE SCALE GENOMIC DNA]</scope>
    <source>
        <strain evidence="1 2">LHW50502</strain>
    </source>
</reference>
<evidence type="ECO:0000313" key="2">
    <source>
        <dbReference type="Proteomes" id="UP000284333"/>
    </source>
</evidence>
<dbReference type="NCBIfam" id="TIGR04096">
    <property type="entry name" value="dnd_rel_methyl"/>
    <property type="match status" value="1"/>
</dbReference>
<sequence>MATPTGWTTQRHRTAIGRSGLSMPLRQALLDGVLSESNSVFDYGCGRGQDVRRLEQMGIEAHGWDPFFLPDSPLHEQDVVMLTYVLNVIEDQNERRQALSTAWQLAGKALVVSCRMDWEQQPARGHATGDGLVTSRGTFQHFYGARELRALVEDVTGGYCVSPVPGVVYAFRREEDRLAYLARGTISEFDWTDSADYVSALAEVIAFTEKRGRVPMFEEIPAGVIPLLGRVSQSALVRLIKKGADPDKVAEGAKRTTLDTLLYLGTSIFNGRAQLSDLPISIRADIRNCFRSYHEACARADRLLLKIRDDTYIRGAMRNSVGKLTATALYVHERAISSMPVVLRLYEHCGFVAAGRPEGWNILKLDHRGRRVSWSSYPKFDSDPHPTLNWTYGVDMTTLESQYQSFADRTNKPLLHRKEEFLAADDPAVPKYRRLTAAEVRAGLYSNPTRIGLEAGWAAELERCGVALKGHRLVKRPSPTRSDA</sequence>